<organism evidence="1 2">
    <name type="scientific">Ixodes persulcatus</name>
    <name type="common">Taiga tick</name>
    <dbReference type="NCBI Taxonomy" id="34615"/>
    <lineage>
        <taxon>Eukaryota</taxon>
        <taxon>Metazoa</taxon>
        <taxon>Ecdysozoa</taxon>
        <taxon>Arthropoda</taxon>
        <taxon>Chelicerata</taxon>
        <taxon>Arachnida</taxon>
        <taxon>Acari</taxon>
        <taxon>Parasitiformes</taxon>
        <taxon>Ixodida</taxon>
        <taxon>Ixodoidea</taxon>
        <taxon>Ixodidae</taxon>
        <taxon>Ixodinae</taxon>
        <taxon>Ixodes</taxon>
    </lineage>
</organism>
<evidence type="ECO:0000313" key="2">
    <source>
        <dbReference type="Proteomes" id="UP000805193"/>
    </source>
</evidence>
<accession>A0AC60P2A8</accession>
<proteinExistence type="predicted"/>
<protein>
    <submittedName>
        <fullName evidence="1">Uncharacterized protein</fullName>
    </submittedName>
</protein>
<comment type="caution">
    <text evidence="1">The sequence shown here is derived from an EMBL/GenBank/DDBJ whole genome shotgun (WGS) entry which is preliminary data.</text>
</comment>
<evidence type="ECO:0000313" key="1">
    <source>
        <dbReference type="EMBL" id="KAG0413451.1"/>
    </source>
</evidence>
<name>A0AC60P2A8_IXOPE</name>
<keyword evidence="2" id="KW-1185">Reference proteome</keyword>
<sequence>MDPPANSPSDASAHRDGPPSSGSPMKTPHVLQWNCRSLRQSATVLNELFRLIGKPAALLLQETRCITPGIAGYNGYFQPSIEHERRGGTQDQSRVIEAQAAVFVRTMYLRHS</sequence>
<dbReference type="EMBL" id="JABSTQ010011258">
    <property type="protein sequence ID" value="KAG0413451.1"/>
    <property type="molecule type" value="Genomic_DNA"/>
</dbReference>
<reference evidence="1 2" key="1">
    <citation type="journal article" date="2020" name="Cell">
        <title>Large-Scale Comparative Analyses of Tick Genomes Elucidate Their Genetic Diversity and Vector Capacities.</title>
        <authorList>
            <consortium name="Tick Genome and Microbiome Consortium (TIGMIC)"/>
            <person name="Jia N."/>
            <person name="Wang J."/>
            <person name="Shi W."/>
            <person name="Du L."/>
            <person name="Sun Y."/>
            <person name="Zhan W."/>
            <person name="Jiang J.F."/>
            <person name="Wang Q."/>
            <person name="Zhang B."/>
            <person name="Ji P."/>
            <person name="Bell-Sakyi L."/>
            <person name="Cui X.M."/>
            <person name="Yuan T.T."/>
            <person name="Jiang B.G."/>
            <person name="Yang W.F."/>
            <person name="Lam T.T."/>
            <person name="Chang Q.C."/>
            <person name="Ding S.J."/>
            <person name="Wang X.J."/>
            <person name="Zhu J.G."/>
            <person name="Ruan X.D."/>
            <person name="Zhao L."/>
            <person name="Wei J.T."/>
            <person name="Ye R.Z."/>
            <person name="Que T.C."/>
            <person name="Du C.H."/>
            <person name="Zhou Y.H."/>
            <person name="Cheng J.X."/>
            <person name="Dai P.F."/>
            <person name="Guo W.B."/>
            <person name="Han X.H."/>
            <person name="Huang E.J."/>
            <person name="Li L.F."/>
            <person name="Wei W."/>
            <person name="Gao Y.C."/>
            <person name="Liu J.Z."/>
            <person name="Shao H.Z."/>
            <person name="Wang X."/>
            <person name="Wang C.C."/>
            <person name="Yang T.C."/>
            <person name="Huo Q.B."/>
            <person name="Li W."/>
            <person name="Chen H.Y."/>
            <person name="Chen S.E."/>
            <person name="Zhou L.G."/>
            <person name="Ni X.B."/>
            <person name="Tian J.H."/>
            <person name="Sheng Y."/>
            <person name="Liu T."/>
            <person name="Pan Y.S."/>
            <person name="Xia L.Y."/>
            <person name="Li J."/>
            <person name="Zhao F."/>
            <person name="Cao W.C."/>
        </authorList>
    </citation>
    <scope>NUCLEOTIDE SEQUENCE [LARGE SCALE GENOMIC DNA]</scope>
    <source>
        <strain evidence="1">Iper-2018</strain>
    </source>
</reference>
<dbReference type="Proteomes" id="UP000805193">
    <property type="component" value="Unassembled WGS sequence"/>
</dbReference>
<gene>
    <name evidence="1" type="ORF">HPB47_009398</name>
</gene>